<gene>
    <name evidence="2" type="ORF">FB45DRAFT_671027</name>
</gene>
<dbReference type="GO" id="GO:0004061">
    <property type="term" value="F:arylformamidase activity"/>
    <property type="evidence" value="ECO:0007669"/>
    <property type="project" value="InterPro"/>
</dbReference>
<proteinExistence type="inferred from homology"/>
<feature type="non-terminal residue" evidence="2">
    <location>
        <position position="1"/>
    </location>
</feature>
<dbReference type="PANTHER" id="PTHR31118">
    <property type="entry name" value="CYCLASE-LIKE PROTEIN 2"/>
    <property type="match status" value="1"/>
</dbReference>
<dbReference type="SUPFAM" id="SSF102198">
    <property type="entry name" value="Putative cyclase"/>
    <property type="match status" value="1"/>
</dbReference>
<dbReference type="Proteomes" id="UP001221142">
    <property type="component" value="Unassembled WGS sequence"/>
</dbReference>
<comment type="caution">
    <text evidence="2">The sequence shown here is derived from an EMBL/GenBank/DDBJ whole genome shotgun (WGS) entry which is preliminary data.</text>
</comment>
<comment type="similarity">
    <text evidence="1">Belongs to the Cyclase 1 superfamily.</text>
</comment>
<dbReference type="GO" id="GO:0019441">
    <property type="term" value="P:L-tryptophan catabolic process to kynurenine"/>
    <property type="evidence" value="ECO:0007669"/>
    <property type="project" value="InterPro"/>
</dbReference>
<reference evidence="2" key="1">
    <citation type="submission" date="2023-03" db="EMBL/GenBank/DDBJ databases">
        <title>Massive genome expansion in bonnet fungi (Mycena s.s.) driven by repeated elements and novel gene families across ecological guilds.</title>
        <authorList>
            <consortium name="Lawrence Berkeley National Laboratory"/>
            <person name="Harder C.B."/>
            <person name="Miyauchi S."/>
            <person name="Viragh M."/>
            <person name="Kuo A."/>
            <person name="Thoen E."/>
            <person name="Andreopoulos B."/>
            <person name="Lu D."/>
            <person name="Skrede I."/>
            <person name="Drula E."/>
            <person name="Henrissat B."/>
            <person name="Morin E."/>
            <person name="Kohler A."/>
            <person name="Barry K."/>
            <person name="LaButti K."/>
            <person name="Morin E."/>
            <person name="Salamov A."/>
            <person name="Lipzen A."/>
            <person name="Mereny Z."/>
            <person name="Hegedus B."/>
            <person name="Baldrian P."/>
            <person name="Stursova M."/>
            <person name="Weitz H."/>
            <person name="Taylor A."/>
            <person name="Grigoriev I.V."/>
            <person name="Nagy L.G."/>
            <person name="Martin F."/>
            <person name="Kauserud H."/>
        </authorList>
    </citation>
    <scope>NUCLEOTIDE SEQUENCE</scope>
    <source>
        <strain evidence="2">9284</strain>
    </source>
</reference>
<evidence type="ECO:0008006" key="4">
    <source>
        <dbReference type="Google" id="ProtNLM"/>
    </source>
</evidence>
<dbReference type="InterPro" id="IPR037175">
    <property type="entry name" value="KFase_sf"/>
</dbReference>
<accession>A0AAD7FNN3</accession>
<dbReference type="InterPro" id="IPR007325">
    <property type="entry name" value="KFase/CYL"/>
</dbReference>
<evidence type="ECO:0000256" key="1">
    <source>
        <dbReference type="ARBA" id="ARBA00007865"/>
    </source>
</evidence>
<evidence type="ECO:0000313" key="2">
    <source>
        <dbReference type="EMBL" id="KAJ7634729.1"/>
    </source>
</evidence>
<dbReference type="EMBL" id="JARKIF010000007">
    <property type="protein sequence ID" value="KAJ7634729.1"/>
    <property type="molecule type" value="Genomic_DNA"/>
</dbReference>
<name>A0AAD7FNN3_9AGAR</name>
<sequence>TTMSEIIDLPHTLESGMQVYPGDPTSSCSPAASIAKDGYAVCSLSLGSQTGTHVDAPAHFFANGQTISQLPLAIFMGRAVVVDLTRKSARQVILWDDLLPYAHRMVRGAILQARS</sequence>
<evidence type="ECO:0000313" key="3">
    <source>
        <dbReference type="Proteomes" id="UP001221142"/>
    </source>
</evidence>
<dbReference type="AlphaFoldDB" id="A0AAD7FNN3"/>
<dbReference type="PANTHER" id="PTHR31118:SF32">
    <property type="entry name" value="KYNURENINE FORMAMIDASE"/>
    <property type="match status" value="1"/>
</dbReference>
<keyword evidence="3" id="KW-1185">Reference proteome</keyword>
<dbReference type="Gene3D" id="3.50.30.50">
    <property type="entry name" value="Putative cyclase"/>
    <property type="match status" value="1"/>
</dbReference>
<feature type="non-terminal residue" evidence="2">
    <location>
        <position position="115"/>
    </location>
</feature>
<protein>
    <recommendedName>
        <fullName evidence="4">Cyclase</fullName>
    </recommendedName>
</protein>
<organism evidence="2 3">
    <name type="scientific">Roridomyces roridus</name>
    <dbReference type="NCBI Taxonomy" id="1738132"/>
    <lineage>
        <taxon>Eukaryota</taxon>
        <taxon>Fungi</taxon>
        <taxon>Dikarya</taxon>
        <taxon>Basidiomycota</taxon>
        <taxon>Agaricomycotina</taxon>
        <taxon>Agaricomycetes</taxon>
        <taxon>Agaricomycetidae</taxon>
        <taxon>Agaricales</taxon>
        <taxon>Marasmiineae</taxon>
        <taxon>Mycenaceae</taxon>
        <taxon>Roridomyces</taxon>
    </lineage>
</organism>
<dbReference type="Pfam" id="PF04199">
    <property type="entry name" value="Cyclase"/>
    <property type="match status" value="1"/>
</dbReference>